<evidence type="ECO:0000313" key="2">
    <source>
        <dbReference type="EMBL" id="ELQ37481.1"/>
    </source>
</evidence>
<sequence>MAISCLPTNSPRTTACGMPTSRSMGGVVQKEEYPQEYEHIVTNAPIMGRDPEDRDFVEGGEVKDIDINMSEAPKYKVIPGTIAFNQYLTTFCITPSPQPTDLIHPDDERKPRHGHDPALPDDELTTDPWRTVAAATGITVPRPDDVHAVALEDALDHVLGGVGAQKDEAAGARAGHGREPGRLR</sequence>
<feature type="region of interest" description="Disordered" evidence="1">
    <location>
        <begin position="98"/>
        <end position="127"/>
    </location>
</feature>
<gene>
    <name evidence="2" type="ORF">OOU_Y34scaffold00591g4</name>
</gene>
<dbReference type="AlphaFoldDB" id="A0AA97NW95"/>
<proteinExistence type="predicted"/>
<protein>
    <submittedName>
        <fullName evidence="2">Uncharacterized protein</fullName>
    </submittedName>
</protein>
<feature type="compositionally biased region" description="Basic and acidic residues" evidence="1">
    <location>
        <begin position="103"/>
        <end position="118"/>
    </location>
</feature>
<dbReference type="EMBL" id="JH793010">
    <property type="protein sequence ID" value="ELQ37481.1"/>
    <property type="molecule type" value="Genomic_DNA"/>
</dbReference>
<name>A0AA97NW95_PYRO3</name>
<evidence type="ECO:0000256" key="1">
    <source>
        <dbReference type="SAM" id="MobiDB-lite"/>
    </source>
</evidence>
<reference evidence="2" key="1">
    <citation type="journal article" date="2012" name="PLoS Genet.">
        <title>Comparative analysis of the genomes of two field isolates of the rice blast fungus Magnaporthe oryzae.</title>
        <authorList>
            <person name="Xue M."/>
            <person name="Yang J."/>
            <person name="Li Z."/>
            <person name="Hu S."/>
            <person name="Yao N."/>
            <person name="Dean R.A."/>
            <person name="Zhao W."/>
            <person name="Shen M."/>
            <person name="Zhang H."/>
            <person name="Li C."/>
            <person name="Liu L."/>
            <person name="Cao L."/>
            <person name="Xu X."/>
            <person name="Xing Y."/>
            <person name="Hsiang T."/>
            <person name="Zhang Z."/>
            <person name="Xu J.R."/>
            <person name="Peng Y.L."/>
        </authorList>
    </citation>
    <scope>NUCLEOTIDE SEQUENCE</scope>
    <source>
        <strain evidence="2">Y34</strain>
    </source>
</reference>
<organism evidence="2">
    <name type="scientific">Pyricularia oryzae (strain Y34)</name>
    <name type="common">Rice blast fungus</name>
    <name type="synonym">Magnaporthe oryzae</name>
    <dbReference type="NCBI Taxonomy" id="1143189"/>
    <lineage>
        <taxon>Eukaryota</taxon>
        <taxon>Fungi</taxon>
        <taxon>Dikarya</taxon>
        <taxon>Ascomycota</taxon>
        <taxon>Pezizomycotina</taxon>
        <taxon>Sordariomycetes</taxon>
        <taxon>Sordariomycetidae</taxon>
        <taxon>Magnaporthales</taxon>
        <taxon>Pyriculariaceae</taxon>
        <taxon>Pyricularia</taxon>
    </lineage>
</organism>
<accession>A0AA97NW95</accession>
<dbReference type="Proteomes" id="UP000011086">
    <property type="component" value="Unassembled WGS sequence"/>
</dbReference>